<dbReference type="RefSeq" id="WP_150732967.1">
    <property type="nucleotide sequence ID" value="NZ_CABVIF010000002.1"/>
</dbReference>
<dbReference type="EMBL" id="CABVIF010000002">
    <property type="protein sequence ID" value="VVO75580.1"/>
    <property type="molecule type" value="Genomic_DNA"/>
</dbReference>
<name>A0A5E7IH34_PSEFL</name>
<accession>A0A5E7IH34</accession>
<dbReference type="AlphaFoldDB" id="A0A5E7IH34"/>
<sequence>MYEDRKAQALETWHALLSKPEIRMTAQEQYEELLRLAEEYLKQGFIDREERKGLVSEATQRHALAVEGVGAGT</sequence>
<dbReference type="Proteomes" id="UP000327111">
    <property type="component" value="Unassembled WGS sequence"/>
</dbReference>
<evidence type="ECO:0000313" key="2">
    <source>
        <dbReference type="Proteomes" id="UP000327111"/>
    </source>
</evidence>
<evidence type="ECO:0000313" key="1">
    <source>
        <dbReference type="EMBL" id="VVO75580.1"/>
    </source>
</evidence>
<protein>
    <submittedName>
        <fullName evidence="1">Uncharacterized protein</fullName>
    </submittedName>
</protein>
<organism evidence="1 2">
    <name type="scientific">Pseudomonas fluorescens</name>
    <dbReference type="NCBI Taxonomy" id="294"/>
    <lineage>
        <taxon>Bacteria</taxon>
        <taxon>Pseudomonadati</taxon>
        <taxon>Pseudomonadota</taxon>
        <taxon>Gammaproteobacteria</taxon>
        <taxon>Pseudomonadales</taxon>
        <taxon>Pseudomonadaceae</taxon>
        <taxon>Pseudomonas</taxon>
    </lineage>
</organism>
<reference evidence="1 2" key="1">
    <citation type="submission" date="2019-09" db="EMBL/GenBank/DDBJ databases">
        <authorList>
            <person name="Chandra G."/>
            <person name="Truman W A."/>
        </authorList>
    </citation>
    <scope>NUCLEOTIDE SEQUENCE [LARGE SCALE GENOMIC DNA]</scope>
    <source>
        <strain evidence="1">PS854</strain>
    </source>
</reference>
<proteinExistence type="predicted"/>
<gene>
    <name evidence="1" type="ORF">PS854_01527</name>
</gene>